<dbReference type="PANTHER" id="PTHR10026">
    <property type="entry name" value="CYCLIN"/>
    <property type="match status" value="1"/>
</dbReference>
<sequence>MCFDVRIADNAIFYFRRFYCKESLNRYDPRIIAAGALSLSRKATDNTLTRSIVSRDQTIIVSKGETDRSRRRVYGNVPVDIVNDAEYLIFSTLQFDLVVFSPRRYLLQFGHDSGAPEAVMLLSFALLNDQMMTSSILCYSPYIIALGCLHVSFSLMKIDIRPFLGELIVDIDILLRYEDLIKDAYTHPIQLDVVQEQTLKYLQETTFSDILPSKQRDASSSDPLFAF</sequence>
<name>A0ABQ9YEC2_9EUKA</name>
<proteinExistence type="predicted"/>
<keyword evidence="2" id="KW-1185">Reference proteome</keyword>
<reference evidence="1 2" key="1">
    <citation type="journal article" date="2022" name="bioRxiv">
        <title>Genomics of Preaxostyla Flagellates Illuminates Evolutionary Transitions and the Path Towards Mitochondrial Loss.</title>
        <authorList>
            <person name="Novak L.V.F."/>
            <person name="Treitli S.C."/>
            <person name="Pyrih J."/>
            <person name="Halakuc P."/>
            <person name="Pipaliya S.V."/>
            <person name="Vacek V."/>
            <person name="Brzon O."/>
            <person name="Soukal P."/>
            <person name="Eme L."/>
            <person name="Dacks J.B."/>
            <person name="Karnkowska A."/>
            <person name="Elias M."/>
            <person name="Hampl V."/>
        </authorList>
    </citation>
    <scope>NUCLEOTIDE SEQUENCE [LARGE SCALE GENOMIC DNA]</scope>
    <source>
        <strain evidence="1">NAU3</strain>
        <tissue evidence="1">Gut</tissue>
    </source>
</reference>
<comment type="caution">
    <text evidence="1">The sequence shown here is derived from an EMBL/GenBank/DDBJ whole genome shotgun (WGS) entry which is preliminary data.</text>
</comment>
<organism evidence="1 2">
    <name type="scientific">Blattamonas nauphoetae</name>
    <dbReference type="NCBI Taxonomy" id="2049346"/>
    <lineage>
        <taxon>Eukaryota</taxon>
        <taxon>Metamonada</taxon>
        <taxon>Preaxostyla</taxon>
        <taxon>Oxymonadida</taxon>
        <taxon>Blattamonas</taxon>
    </lineage>
</organism>
<gene>
    <name evidence="1" type="ORF">BLNAU_2758</name>
</gene>
<evidence type="ECO:0000313" key="2">
    <source>
        <dbReference type="Proteomes" id="UP001281761"/>
    </source>
</evidence>
<dbReference type="Gene3D" id="1.10.472.10">
    <property type="entry name" value="Cyclin-like"/>
    <property type="match status" value="2"/>
</dbReference>
<accession>A0ABQ9YEC2</accession>
<dbReference type="EMBL" id="JARBJD010000012">
    <property type="protein sequence ID" value="KAK2962098.1"/>
    <property type="molecule type" value="Genomic_DNA"/>
</dbReference>
<dbReference type="Proteomes" id="UP001281761">
    <property type="component" value="Unassembled WGS sequence"/>
</dbReference>
<dbReference type="InterPro" id="IPR043198">
    <property type="entry name" value="Cyclin/Ssn8"/>
</dbReference>
<evidence type="ECO:0000313" key="1">
    <source>
        <dbReference type="EMBL" id="KAK2962098.1"/>
    </source>
</evidence>
<dbReference type="SUPFAM" id="SSF47954">
    <property type="entry name" value="Cyclin-like"/>
    <property type="match status" value="2"/>
</dbReference>
<dbReference type="InterPro" id="IPR036915">
    <property type="entry name" value="Cyclin-like_sf"/>
</dbReference>
<protein>
    <submittedName>
        <fullName evidence="1">Uncharacterized protein</fullName>
    </submittedName>
</protein>